<name>A0A8H7AA96_9EURO</name>
<evidence type="ECO:0000313" key="6">
    <source>
        <dbReference type="Proteomes" id="UP000606974"/>
    </source>
</evidence>
<comment type="caution">
    <text evidence="5">The sequence shown here is derived from an EMBL/GenBank/DDBJ whole genome shotgun (WGS) entry which is preliminary data.</text>
</comment>
<dbReference type="PANTHER" id="PTHR40633">
    <property type="entry name" value="MATRIX PROTEIN, PUTATIVE (AFU_ORTHOLOGUE AFUA_8G05410)-RELATED"/>
    <property type="match status" value="1"/>
</dbReference>
<feature type="signal peptide" evidence="3">
    <location>
        <begin position="1"/>
        <end position="19"/>
    </location>
</feature>
<evidence type="ECO:0000259" key="4">
    <source>
        <dbReference type="Pfam" id="PF10342"/>
    </source>
</evidence>
<keyword evidence="1 3" id="KW-0732">Signal</keyword>
<feature type="region of interest" description="Disordered" evidence="2">
    <location>
        <begin position="189"/>
        <end position="243"/>
    </location>
</feature>
<feature type="chain" id="PRO_5034157320" description="Yeast cell wall synthesis Kre9/Knh1-like N-terminal domain-containing protein" evidence="3">
    <location>
        <begin position="20"/>
        <end position="270"/>
    </location>
</feature>
<dbReference type="Proteomes" id="UP000606974">
    <property type="component" value="Unassembled WGS sequence"/>
</dbReference>
<dbReference type="OrthoDB" id="2260257at2759"/>
<evidence type="ECO:0000256" key="1">
    <source>
        <dbReference type="ARBA" id="ARBA00022729"/>
    </source>
</evidence>
<dbReference type="PANTHER" id="PTHR40633:SF1">
    <property type="entry name" value="GPI ANCHORED SERINE-THREONINE RICH PROTEIN (AFU_ORTHOLOGUE AFUA_1G03630)"/>
    <property type="match status" value="1"/>
</dbReference>
<dbReference type="Pfam" id="PF10342">
    <property type="entry name" value="Kre9_KNH"/>
    <property type="match status" value="1"/>
</dbReference>
<dbReference type="EMBL" id="JAACFV010000110">
    <property type="protein sequence ID" value="KAF7505428.1"/>
    <property type="molecule type" value="Genomic_DNA"/>
</dbReference>
<reference evidence="5" key="1">
    <citation type="submission" date="2020-02" db="EMBL/GenBank/DDBJ databases">
        <authorList>
            <person name="Palmer J.M."/>
        </authorList>
    </citation>
    <scope>NUCLEOTIDE SEQUENCE</scope>
    <source>
        <strain evidence="5">EPUS1.4</strain>
        <tissue evidence="5">Thallus</tissue>
    </source>
</reference>
<accession>A0A8H7AA96</accession>
<evidence type="ECO:0000256" key="3">
    <source>
        <dbReference type="SAM" id="SignalP"/>
    </source>
</evidence>
<evidence type="ECO:0000313" key="5">
    <source>
        <dbReference type="EMBL" id="KAF7505428.1"/>
    </source>
</evidence>
<protein>
    <recommendedName>
        <fullName evidence="4">Yeast cell wall synthesis Kre9/Knh1-like N-terminal domain-containing protein</fullName>
    </recommendedName>
</protein>
<feature type="domain" description="Yeast cell wall synthesis Kre9/Knh1-like N-terminal" evidence="4">
    <location>
        <begin position="27"/>
        <end position="114"/>
    </location>
</feature>
<organism evidence="5 6">
    <name type="scientific">Endocarpon pusillum</name>
    <dbReference type="NCBI Taxonomy" id="364733"/>
    <lineage>
        <taxon>Eukaryota</taxon>
        <taxon>Fungi</taxon>
        <taxon>Dikarya</taxon>
        <taxon>Ascomycota</taxon>
        <taxon>Pezizomycotina</taxon>
        <taxon>Eurotiomycetes</taxon>
        <taxon>Chaetothyriomycetidae</taxon>
        <taxon>Verrucariales</taxon>
        <taxon>Verrucariaceae</taxon>
        <taxon>Endocarpon</taxon>
    </lineage>
</organism>
<gene>
    <name evidence="5" type="ORF">GJ744_000974</name>
</gene>
<dbReference type="InterPro" id="IPR052982">
    <property type="entry name" value="SRP1/TIP1-like"/>
</dbReference>
<evidence type="ECO:0000256" key="2">
    <source>
        <dbReference type="SAM" id="MobiDB-lite"/>
    </source>
</evidence>
<dbReference type="AlphaFoldDB" id="A0A8H7AA96"/>
<proteinExistence type="predicted"/>
<keyword evidence="6" id="KW-1185">Reference proteome</keyword>
<sequence>MRPWVPIVLAFAALVAAQGGNNNAINNPASGIQAEAGQPLTLTWTNPSSGTVTIKIQTSGDIQPTDGIVVAENIPNTGSATFTVPADVPVGQVYVQIINDANPSDYNFSGGFQVQGATNTASLVASTATASASALSSSGTASSASASASASASSSESASSSASESSASTSASSASASASSSSHSASASASSSSSASSASSSSASSSASNNSTTSASSSATSTRATSSRTSGASTTSAQSTTAPTNAAVPVTAQAGLLVAAVAMFGAAALF</sequence>
<dbReference type="InterPro" id="IPR018466">
    <property type="entry name" value="Kre9/Knh1-like_N"/>
</dbReference>